<evidence type="ECO:0000313" key="2">
    <source>
        <dbReference type="Proteomes" id="UP001165960"/>
    </source>
</evidence>
<evidence type="ECO:0000313" key="1">
    <source>
        <dbReference type="EMBL" id="KAJ9057393.1"/>
    </source>
</evidence>
<sequence length="75" mass="9116">MNIFEHQLDSPTSRHFELIWFRTFVTMELLLQLPFFFYASYQLYFDNKKSLKNPWHHLLLSCSNHRAPSIGNFHI</sequence>
<protein>
    <submittedName>
        <fullName evidence="1">Uncharacterized protein</fullName>
    </submittedName>
</protein>
<comment type="caution">
    <text evidence="1">The sequence shown here is derived from an EMBL/GenBank/DDBJ whole genome shotgun (WGS) entry which is preliminary data.</text>
</comment>
<gene>
    <name evidence="1" type="ORF">DSO57_1023052</name>
</gene>
<proteinExistence type="predicted"/>
<dbReference type="Proteomes" id="UP001165960">
    <property type="component" value="Unassembled WGS sequence"/>
</dbReference>
<name>A0ACC2S4U5_9FUNG</name>
<reference evidence="1" key="1">
    <citation type="submission" date="2022-04" db="EMBL/GenBank/DDBJ databases">
        <title>Genome of the entomopathogenic fungus Entomophthora muscae.</title>
        <authorList>
            <person name="Elya C."/>
            <person name="Lovett B.R."/>
            <person name="Lee E."/>
            <person name="Macias A.M."/>
            <person name="Hajek A.E."/>
            <person name="De Bivort B.L."/>
            <person name="Kasson M.T."/>
            <person name="De Fine Licht H.H."/>
            <person name="Stajich J.E."/>
        </authorList>
    </citation>
    <scope>NUCLEOTIDE SEQUENCE</scope>
    <source>
        <strain evidence="1">Berkeley</strain>
    </source>
</reference>
<accession>A0ACC2S4U5</accession>
<organism evidence="1 2">
    <name type="scientific">Entomophthora muscae</name>
    <dbReference type="NCBI Taxonomy" id="34485"/>
    <lineage>
        <taxon>Eukaryota</taxon>
        <taxon>Fungi</taxon>
        <taxon>Fungi incertae sedis</taxon>
        <taxon>Zoopagomycota</taxon>
        <taxon>Entomophthoromycotina</taxon>
        <taxon>Entomophthoromycetes</taxon>
        <taxon>Entomophthorales</taxon>
        <taxon>Entomophthoraceae</taxon>
        <taxon>Entomophthora</taxon>
    </lineage>
</organism>
<keyword evidence="2" id="KW-1185">Reference proteome</keyword>
<dbReference type="EMBL" id="QTSX02005798">
    <property type="protein sequence ID" value="KAJ9057393.1"/>
    <property type="molecule type" value="Genomic_DNA"/>
</dbReference>